<dbReference type="OrthoDB" id="345414at2759"/>
<dbReference type="RefSeq" id="XP_013439699.1">
    <property type="nucleotide sequence ID" value="XM_013584245.1"/>
</dbReference>
<proteinExistence type="predicted"/>
<accession>U6MDK7</accession>
<evidence type="ECO:0000256" key="1">
    <source>
        <dbReference type="SAM" id="MobiDB-lite"/>
    </source>
</evidence>
<evidence type="ECO:0000313" key="3">
    <source>
        <dbReference type="Proteomes" id="UP000030754"/>
    </source>
</evidence>
<reference evidence="2" key="2">
    <citation type="submission" date="2013-10" db="EMBL/GenBank/DDBJ databases">
        <authorList>
            <person name="Aslett M."/>
        </authorList>
    </citation>
    <scope>NUCLEOTIDE SEQUENCE [LARGE SCALE GENOMIC DNA]</scope>
    <source>
        <strain evidence="2">Houghton</strain>
    </source>
</reference>
<reference evidence="2" key="1">
    <citation type="submission" date="2013-10" db="EMBL/GenBank/DDBJ databases">
        <title>Genomic analysis of the causative agents of coccidiosis in chickens.</title>
        <authorList>
            <person name="Reid A.J."/>
            <person name="Blake D."/>
            <person name="Billington K."/>
            <person name="Browne H."/>
            <person name="Dunn M."/>
            <person name="Hung S."/>
            <person name="Kawahara F."/>
            <person name="Miranda-Saavedra D."/>
            <person name="Mourier T."/>
            <person name="Nagra H."/>
            <person name="Otto T.D."/>
            <person name="Rawlings N."/>
            <person name="Sanchez A."/>
            <person name="Sanders M."/>
            <person name="Subramaniam C."/>
            <person name="Tay Y."/>
            <person name="Dear P."/>
            <person name="Doerig C."/>
            <person name="Gruber A."/>
            <person name="Parkinson J."/>
            <person name="Shirley M."/>
            <person name="Wan K.L."/>
            <person name="Berriman M."/>
            <person name="Tomley F."/>
            <person name="Pain A."/>
        </authorList>
    </citation>
    <scope>NUCLEOTIDE SEQUENCE [LARGE SCALE GENOMIC DNA]</scope>
    <source>
        <strain evidence="2">Houghton</strain>
    </source>
</reference>
<organism evidence="2 3">
    <name type="scientific">Eimeria necatrix</name>
    <dbReference type="NCBI Taxonomy" id="51315"/>
    <lineage>
        <taxon>Eukaryota</taxon>
        <taxon>Sar</taxon>
        <taxon>Alveolata</taxon>
        <taxon>Apicomplexa</taxon>
        <taxon>Conoidasida</taxon>
        <taxon>Coccidia</taxon>
        <taxon>Eucoccidiorida</taxon>
        <taxon>Eimeriorina</taxon>
        <taxon>Eimeriidae</taxon>
        <taxon>Eimeria</taxon>
    </lineage>
</organism>
<protein>
    <submittedName>
        <fullName evidence="2">Uncharacterized protein</fullName>
    </submittedName>
</protein>
<gene>
    <name evidence="2" type="ORF">ENH_00013590</name>
</gene>
<evidence type="ECO:0000313" key="2">
    <source>
        <dbReference type="EMBL" id="CDJ62337.1"/>
    </source>
</evidence>
<dbReference type="GeneID" id="25471541"/>
<dbReference type="EMBL" id="HG722439">
    <property type="protein sequence ID" value="CDJ62337.1"/>
    <property type="molecule type" value="Genomic_DNA"/>
</dbReference>
<sequence>MNRLRPSSLPPSQHDGYNSSHVINKATGQEKLQEKPAIFSMKDTSHRFLYRAAEHQNSFEVEVVLPGNTVIKG</sequence>
<keyword evidence="3" id="KW-1185">Reference proteome</keyword>
<dbReference type="Proteomes" id="UP000030754">
    <property type="component" value="Unassembled WGS sequence"/>
</dbReference>
<dbReference type="VEuPathDB" id="ToxoDB:ENH_00013590"/>
<dbReference type="AlphaFoldDB" id="U6MDK7"/>
<name>U6MDK7_9EIME</name>
<feature type="region of interest" description="Disordered" evidence="1">
    <location>
        <begin position="1"/>
        <end position="37"/>
    </location>
</feature>